<reference evidence="1" key="1">
    <citation type="submission" date="2011-01" db="EMBL/GenBank/DDBJ databases">
        <authorList>
            <person name="Muzny D."/>
            <person name="Qin X."/>
            <person name="Buhay C."/>
            <person name="Dugan-Rocha S."/>
            <person name="Ding Y."/>
            <person name="Chen G."/>
            <person name="Hawes A."/>
            <person name="Holder M."/>
            <person name="Jhangiani S."/>
            <person name="Johnson A."/>
            <person name="Khan Z."/>
            <person name="Li Z."/>
            <person name="Liu W."/>
            <person name="Liu X."/>
            <person name="Perez L."/>
            <person name="Shen H."/>
            <person name="Wang Q."/>
            <person name="Watt J."/>
            <person name="Xi L."/>
            <person name="Xin Y."/>
            <person name="Zhou J."/>
            <person name="Deng J."/>
            <person name="Jiang H."/>
            <person name="Liu Y."/>
            <person name="Qu J."/>
            <person name="Song X.-Z."/>
            <person name="Zhang L."/>
            <person name="Villasana D."/>
            <person name="Johnson A."/>
            <person name="Liu J."/>
            <person name="Liyanage D."/>
            <person name="Lorensuhewa L."/>
            <person name="Robinson T."/>
            <person name="Song A."/>
            <person name="Song B.-B."/>
            <person name="Dinh H."/>
            <person name="Thornton R."/>
            <person name="Coyle M."/>
            <person name="Francisco L."/>
            <person name="Jackson L."/>
            <person name="Javaid M."/>
            <person name="Korchina V."/>
            <person name="Kovar C."/>
            <person name="Mata R."/>
            <person name="Mathew T."/>
            <person name="Ngo R."/>
            <person name="Nguyen L."/>
            <person name="Nguyen N."/>
            <person name="Okwuonu G."/>
            <person name="Ongeri F."/>
            <person name="Pham C."/>
            <person name="Simmons D."/>
            <person name="Wilczek-Boney K."/>
            <person name="Hale W."/>
            <person name="Jakkamsetti A."/>
            <person name="Pham P."/>
            <person name="Ruth R."/>
            <person name="San Lucas F."/>
            <person name="Warren J."/>
            <person name="Zhang J."/>
            <person name="Zhao Z."/>
            <person name="Zhou C."/>
            <person name="Zhu D."/>
            <person name="Lee S."/>
            <person name="Bess C."/>
            <person name="Blankenburg K."/>
            <person name="Forbes L."/>
            <person name="Fu Q."/>
            <person name="Gubbala S."/>
            <person name="Hirani K."/>
            <person name="Jayaseelan J.C."/>
            <person name="Lara F."/>
            <person name="Munidasa M."/>
            <person name="Palculict T."/>
            <person name="Patil S."/>
            <person name="Pu L.-L."/>
            <person name="Saada N."/>
            <person name="Tang L."/>
            <person name="Weissenberger G."/>
            <person name="Zhu Y."/>
            <person name="Hemphill L."/>
            <person name="Shang Y."/>
            <person name="Youmans B."/>
            <person name="Ayvaz T."/>
            <person name="Ross M."/>
            <person name="Santibanez J."/>
            <person name="Aqrawi P."/>
            <person name="Gross S."/>
            <person name="Joshi V."/>
            <person name="Fowler G."/>
            <person name="Nazareth L."/>
            <person name="Reid J."/>
            <person name="Worley K."/>
            <person name="Petrosino J."/>
            <person name="Highlander S."/>
            <person name="Gibbs R."/>
        </authorList>
    </citation>
    <scope>NUCLEOTIDE SEQUENCE [LARGE SCALE GENOMIC DNA]</scope>
    <source>
        <strain evidence="1">ATCC 33269</strain>
    </source>
</reference>
<name>E7RQ49_9BACT</name>
<accession>E7RQ49</accession>
<protein>
    <submittedName>
        <fullName evidence="1">Uncharacterized protein</fullName>
    </submittedName>
</protein>
<dbReference type="RefSeq" id="WP_004368583.1">
    <property type="nucleotide sequence ID" value="NZ_GL833118.1"/>
</dbReference>
<dbReference type="HOGENOM" id="CLU_2303437_0_0_10"/>
<sequence length="106" mass="12266">MNVLATELQSFLIRLGKEPDCVNHKVEHYIEHILHLLSADDEQALKSYFGLFGNEQLSIYTIAKKRGEEPETTMENIDRNLHRLAVTPEWQTVKQFIHTSKSTDTL</sequence>
<keyword evidence="2" id="KW-1185">Reference proteome</keyword>
<dbReference type="AlphaFoldDB" id="E7RQ49"/>
<evidence type="ECO:0000313" key="2">
    <source>
        <dbReference type="Proteomes" id="UP000005580"/>
    </source>
</evidence>
<proteinExistence type="predicted"/>
<dbReference type="Proteomes" id="UP000005580">
    <property type="component" value="Unassembled WGS sequence"/>
</dbReference>
<dbReference type="EMBL" id="AEPE02000004">
    <property type="protein sequence ID" value="EFZ37242.1"/>
    <property type="molecule type" value="Genomic_DNA"/>
</dbReference>
<evidence type="ECO:0000313" key="1">
    <source>
        <dbReference type="EMBL" id="EFZ37242.1"/>
    </source>
</evidence>
<dbReference type="STRING" id="28134.SAMN05444288_1579"/>
<comment type="caution">
    <text evidence="1">The sequence shown here is derived from an EMBL/GenBank/DDBJ whole genome shotgun (WGS) entry which is preliminary data.</text>
</comment>
<gene>
    <name evidence="1" type="ORF">HMPREF0663_11300</name>
</gene>
<organism evidence="1 2">
    <name type="scientific">Hoylesella oralis ATCC 33269</name>
    <dbReference type="NCBI Taxonomy" id="873533"/>
    <lineage>
        <taxon>Bacteria</taxon>
        <taxon>Pseudomonadati</taxon>
        <taxon>Bacteroidota</taxon>
        <taxon>Bacteroidia</taxon>
        <taxon>Bacteroidales</taxon>
        <taxon>Prevotellaceae</taxon>
        <taxon>Hoylesella</taxon>
    </lineage>
</organism>